<dbReference type="PANTHER" id="PTHR35317">
    <property type="entry name" value="OS04G0629600 PROTEIN"/>
    <property type="match status" value="1"/>
</dbReference>
<gene>
    <name evidence="2" type="ORF">Tci_826590</name>
</gene>
<dbReference type="AlphaFoldDB" id="A0A699Q7E8"/>
<sequence>LGDFIRYLRDMTKESGDTSKKEVGTISTPQFQCPILKPSNYSLWAIRMQIILKANGLWEMIEPNGKTQADNKKEKTAMAFLYQALPEDQLLQISKHKTAKAIWNALKTRHLGEERVQQARLQTLKSDFEMLQMKEDETIDAFTTKLTTLVNQASSLGHTMEDETLVRKLLNAVPDRYLQIVTSIEQYSDVSKMTFEEAIGTLKTYEERIKYKGKQVDNQDRILITRYKEQGRRRGHGGSNQSRGQENNFEKKTHNSSNKLTHDKSKVMCFKCKEYRHFANRCPLKKEEQSNLIEEDLEPNYLWQLLKKHQNGSLTKKNHESGMEGNSIQPRLNR</sequence>
<dbReference type="SUPFAM" id="SSF57756">
    <property type="entry name" value="Retrovirus zinc finger-like domains"/>
    <property type="match status" value="1"/>
</dbReference>
<dbReference type="PANTHER" id="PTHR35317:SF38">
    <property type="entry name" value="RNA-DIRECTED DNA POLYMERASE"/>
    <property type="match status" value="1"/>
</dbReference>
<accession>A0A699Q7E8</accession>
<proteinExistence type="predicted"/>
<evidence type="ECO:0000256" key="1">
    <source>
        <dbReference type="SAM" id="MobiDB-lite"/>
    </source>
</evidence>
<feature type="non-terminal residue" evidence="2">
    <location>
        <position position="1"/>
    </location>
</feature>
<name>A0A699Q7E8_TANCI</name>
<dbReference type="GO" id="GO:0008270">
    <property type="term" value="F:zinc ion binding"/>
    <property type="evidence" value="ECO:0007669"/>
    <property type="project" value="InterPro"/>
</dbReference>
<feature type="non-terminal residue" evidence="2">
    <location>
        <position position="334"/>
    </location>
</feature>
<evidence type="ECO:0000313" key="2">
    <source>
        <dbReference type="EMBL" id="GFC54620.1"/>
    </source>
</evidence>
<feature type="region of interest" description="Disordered" evidence="1">
    <location>
        <begin position="312"/>
        <end position="334"/>
    </location>
</feature>
<dbReference type="GO" id="GO:0003676">
    <property type="term" value="F:nucleic acid binding"/>
    <property type="evidence" value="ECO:0007669"/>
    <property type="project" value="InterPro"/>
</dbReference>
<dbReference type="Pfam" id="PF14223">
    <property type="entry name" value="Retrotran_gag_2"/>
    <property type="match status" value="1"/>
</dbReference>
<dbReference type="InterPro" id="IPR036875">
    <property type="entry name" value="Znf_CCHC_sf"/>
</dbReference>
<comment type="caution">
    <text evidence="2">The sequence shown here is derived from an EMBL/GenBank/DDBJ whole genome shotgun (WGS) entry which is preliminary data.</text>
</comment>
<organism evidence="2">
    <name type="scientific">Tanacetum cinerariifolium</name>
    <name type="common">Dalmatian daisy</name>
    <name type="synonym">Chrysanthemum cinerariifolium</name>
    <dbReference type="NCBI Taxonomy" id="118510"/>
    <lineage>
        <taxon>Eukaryota</taxon>
        <taxon>Viridiplantae</taxon>
        <taxon>Streptophyta</taxon>
        <taxon>Embryophyta</taxon>
        <taxon>Tracheophyta</taxon>
        <taxon>Spermatophyta</taxon>
        <taxon>Magnoliopsida</taxon>
        <taxon>eudicotyledons</taxon>
        <taxon>Gunneridae</taxon>
        <taxon>Pentapetalae</taxon>
        <taxon>asterids</taxon>
        <taxon>campanulids</taxon>
        <taxon>Asterales</taxon>
        <taxon>Asteraceae</taxon>
        <taxon>Asteroideae</taxon>
        <taxon>Anthemideae</taxon>
        <taxon>Anthemidinae</taxon>
        <taxon>Tanacetum</taxon>
    </lineage>
</organism>
<feature type="region of interest" description="Disordered" evidence="1">
    <location>
        <begin position="226"/>
        <end position="260"/>
    </location>
</feature>
<reference evidence="2" key="1">
    <citation type="journal article" date="2019" name="Sci. Rep.">
        <title>Draft genome of Tanacetum cinerariifolium, the natural source of mosquito coil.</title>
        <authorList>
            <person name="Yamashiro T."/>
            <person name="Shiraishi A."/>
            <person name="Satake H."/>
            <person name="Nakayama K."/>
        </authorList>
    </citation>
    <scope>NUCLEOTIDE SEQUENCE</scope>
</reference>
<protein>
    <submittedName>
        <fullName evidence="2">Putative zinc finger, CCHC-type</fullName>
    </submittedName>
</protein>
<feature type="compositionally biased region" description="Polar residues" evidence="1">
    <location>
        <begin position="324"/>
        <end position="334"/>
    </location>
</feature>
<dbReference type="EMBL" id="BKCJ010961935">
    <property type="protein sequence ID" value="GFC54620.1"/>
    <property type="molecule type" value="Genomic_DNA"/>
</dbReference>